<gene>
    <name evidence="1" type="ORF">GIL414_LOCUS75984</name>
</gene>
<name>A0A8S3IKQ0_9BILA</name>
<organism evidence="1 2">
    <name type="scientific">Rotaria magnacalcarata</name>
    <dbReference type="NCBI Taxonomy" id="392030"/>
    <lineage>
        <taxon>Eukaryota</taxon>
        <taxon>Metazoa</taxon>
        <taxon>Spiralia</taxon>
        <taxon>Gnathifera</taxon>
        <taxon>Rotifera</taxon>
        <taxon>Eurotatoria</taxon>
        <taxon>Bdelloidea</taxon>
        <taxon>Philodinida</taxon>
        <taxon>Philodinidae</taxon>
        <taxon>Rotaria</taxon>
    </lineage>
</organism>
<evidence type="ECO:0000313" key="1">
    <source>
        <dbReference type="EMBL" id="CAF5199156.1"/>
    </source>
</evidence>
<comment type="caution">
    <text evidence="1">The sequence shown here is derived from an EMBL/GenBank/DDBJ whole genome shotgun (WGS) entry which is preliminary data.</text>
</comment>
<dbReference type="AlphaFoldDB" id="A0A8S3IKQ0"/>
<protein>
    <submittedName>
        <fullName evidence="1">Uncharacterized protein</fullName>
    </submittedName>
</protein>
<feature type="non-terminal residue" evidence="1">
    <location>
        <position position="135"/>
    </location>
</feature>
<dbReference type="Proteomes" id="UP000681720">
    <property type="component" value="Unassembled WGS sequence"/>
</dbReference>
<accession>A0A8S3IKQ0</accession>
<evidence type="ECO:0000313" key="2">
    <source>
        <dbReference type="Proteomes" id="UP000681720"/>
    </source>
</evidence>
<proteinExistence type="predicted"/>
<reference evidence="1" key="1">
    <citation type="submission" date="2021-02" db="EMBL/GenBank/DDBJ databases">
        <authorList>
            <person name="Nowell W R."/>
        </authorList>
    </citation>
    <scope>NUCLEOTIDE SEQUENCE</scope>
</reference>
<dbReference type="EMBL" id="CAJOBJ010344313">
    <property type="protein sequence ID" value="CAF5199156.1"/>
    <property type="molecule type" value="Genomic_DNA"/>
</dbReference>
<sequence>MKIPSFTFWDFENPRNLESAFSPLMLSHKRQETRGKENISSVFLSLAEVSRLNANETWELEYDEQLGSHTKLPNLFHDMIVSKASIIYENVLSVNVTKGERKFFDDKEAIKQAAIAVYRLLVDFASVFQILIKDC</sequence>